<organism evidence="2 3">
    <name type="scientific">Teladorsagia circumcincta</name>
    <name type="common">Brown stomach worm</name>
    <name type="synonym">Ostertagia circumcincta</name>
    <dbReference type="NCBI Taxonomy" id="45464"/>
    <lineage>
        <taxon>Eukaryota</taxon>
        <taxon>Metazoa</taxon>
        <taxon>Ecdysozoa</taxon>
        <taxon>Nematoda</taxon>
        <taxon>Chromadorea</taxon>
        <taxon>Rhabditida</taxon>
        <taxon>Rhabditina</taxon>
        <taxon>Rhabditomorpha</taxon>
        <taxon>Strongyloidea</taxon>
        <taxon>Trichostrongylidae</taxon>
        <taxon>Teladorsagia</taxon>
    </lineage>
</organism>
<keyword evidence="3" id="KW-1185">Reference proteome</keyword>
<name>A0A2G9TXQ0_TELCI</name>
<feature type="domain" description="SXP/RAL-2 family protein Ani s 5-like cation-binding" evidence="1">
    <location>
        <begin position="2"/>
        <end position="65"/>
    </location>
</feature>
<evidence type="ECO:0000313" key="3">
    <source>
        <dbReference type="Proteomes" id="UP000230423"/>
    </source>
</evidence>
<dbReference type="Pfam" id="PF02520">
    <property type="entry name" value="ANIS5_cation-bd"/>
    <property type="match status" value="1"/>
</dbReference>
<reference evidence="2 3" key="1">
    <citation type="submission" date="2015-09" db="EMBL/GenBank/DDBJ databases">
        <title>Draft genome of the parasitic nematode Teladorsagia circumcincta isolate WARC Sus (inbred).</title>
        <authorList>
            <person name="Mitreva M."/>
        </authorList>
    </citation>
    <scope>NUCLEOTIDE SEQUENCE [LARGE SCALE GENOMIC DNA]</scope>
    <source>
        <strain evidence="2 3">S</strain>
    </source>
</reference>
<accession>A0A2G9TXQ0</accession>
<dbReference type="OrthoDB" id="5845888at2759"/>
<dbReference type="InterPro" id="IPR003677">
    <property type="entry name" value="ANIS5_cation-bd"/>
</dbReference>
<sequence length="93" mass="10822">KQFDEFIANKTTVREEIKRNVINLIDDLPSAHERFFRIVENEDQTEAELMRALDELRAQNPKATDDKNWAKDLDGAIRDISRMGWRRGASHGP</sequence>
<gene>
    <name evidence="2" type="ORF">TELCIR_15721</name>
</gene>
<dbReference type="AlphaFoldDB" id="A0A2G9TXQ0"/>
<evidence type="ECO:0000259" key="1">
    <source>
        <dbReference type="Pfam" id="PF02520"/>
    </source>
</evidence>
<protein>
    <recommendedName>
        <fullName evidence="1">SXP/RAL-2 family protein Ani s 5-like cation-binding domain-containing protein</fullName>
    </recommendedName>
</protein>
<evidence type="ECO:0000313" key="2">
    <source>
        <dbReference type="EMBL" id="PIO62707.1"/>
    </source>
</evidence>
<feature type="non-terminal residue" evidence="2">
    <location>
        <position position="1"/>
    </location>
</feature>
<dbReference type="Proteomes" id="UP000230423">
    <property type="component" value="Unassembled WGS sequence"/>
</dbReference>
<proteinExistence type="predicted"/>
<dbReference type="EMBL" id="KZ351765">
    <property type="protein sequence ID" value="PIO62707.1"/>
    <property type="molecule type" value="Genomic_DNA"/>
</dbReference>